<proteinExistence type="predicted"/>
<accession>A0ABS4B910</accession>
<dbReference type="EMBL" id="JAGIQF010000009">
    <property type="protein sequence ID" value="MBP0603987.1"/>
    <property type="molecule type" value="Genomic_DNA"/>
</dbReference>
<comment type="caution">
    <text evidence="1">The sequence shown here is derived from an EMBL/GenBank/DDBJ whole genome shotgun (WGS) entry which is preliminary data.</text>
</comment>
<evidence type="ECO:0000313" key="1">
    <source>
        <dbReference type="EMBL" id="MBP0603987.1"/>
    </source>
</evidence>
<protein>
    <recommendedName>
        <fullName evidence="3">AraC family transcriptional regulator</fullName>
    </recommendedName>
</protein>
<name>A0ABS4B910_9GAMM</name>
<sequence>MHHAIEYQHFSTPSLQVGPRKRSPMGQLLRVTRGAALLRLGAHELLLTEGSHFWLCADALAALTPLAGCQYDLLACSVRVAQPAQAGWLQASPLMDALLDNLATWSRPRDWQGPFGERLRILGDELQACVLAPQPDTALQTAWQALASQQPGSDTAWQALLAERGLGEPDAQALQEQWRLLQGVRLRRSGSTPAQVVARLGYRDDAALAEASLRWLGHALDAEPSPSR</sequence>
<evidence type="ECO:0000313" key="2">
    <source>
        <dbReference type="Proteomes" id="UP000666661"/>
    </source>
</evidence>
<dbReference type="Proteomes" id="UP000666661">
    <property type="component" value="Unassembled WGS sequence"/>
</dbReference>
<evidence type="ECO:0008006" key="3">
    <source>
        <dbReference type="Google" id="ProtNLM"/>
    </source>
</evidence>
<organism evidence="1 2">
    <name type="scientific">Aeromonas sanarellii</name>
    <dbReference type="NCBI Taxonomy" id="633415"/>
    <lineage>
        <taxon>Bacteria</taxon>
        <taxon>Pseudomonadati</taxon>
        <taxon>Pseudomonadota</taxon>
        <taxon>Gammaproteobacteria</taxon>
        <taxon>Aeromonadales</taxon>
        <taxon>Aeromonadaceae</taxon>
        <taxon>Aeromonas</taxon>
    </lineage>
</organism>
<keyword evidence="2" id="KW-1185">Reference proteome</keyword>
<dbReference type="RefSeq" id="WP_209794660.1">
    <property type="nucleotide sequence ID" value="NZ_JAGIQF010000009.1"/>
</dbReference>
<gene>
    <name evidence="1" type="ORF">J8I01_15890</name>
</gene>
<reference evidence="1 2" key="1">
    <citation type="submission" date="2021-03" db="EMBL/GenBank/DDBJ databases">
        <title>Plant growth promoting bacteria isolated from wild legumes nodules and trapping Phaseolus vulgaris L. nodules in the center and southern Mexico.</title>
        <authorList>
            <person name="Estrada P."/>
        </authorList>
    </citation>
    <scope>NUCLEOTIDE SEQUENCE [LARGE SCALE GENOMIC DNA]</scope>
    <source>
        <strain evidence="1 2">MaGu-431</strain>
    </source>
</reference>